<gene>
    <name evidence="2" type="ORF">BOTBODRAFT_176711</name>
</gene>
<organism evidence="2 3">
    <name type="scientific">Botryobasidium botryosum (strain FD-172 SS1)</name>
    <dbReference type="NCBI Taxonomy" id="930990"/>
    <lineage>
        <taxon>Eukaryota</taxon>
        <taxon>Fungi</taxon>
        <taxon>Dikarya</taxon>
        <taxon>Basidiomycota</taxon>
        <taxon>Agaricomycotina</taxon>
        <taxon>Agaricomycetes</taxon>
        <taxon>Cantharellales</taxon>
        <taxon>Botryobasidiaceae</taxon>
        <taxon>Botryobasidium</taxon>
    </lineage>
</organism>
<dbReference type="Proteomes" id="UP000027195">
    <property type="component" value="Unassembled WGS sequence"/>
</dbReference>
<evidence type="ECO:0000256" key="1">
    <source>
        <dbReference type="SAM" id="MobiDB-lite"/>
    </source>
</evidence>
<dbReference type="AlphaFoldDB" id="A0A067M9D1"/>
<protein>
    <submittedName>
        <fullName evidence="2">Uncharacterized protein</fullName>
    </submittedName>
</protein>
<dbReference type="EMBL" id="KL198052">
    <property type="protein sequence ID" value="KDQ12189.1"/>
    <property type="molecule type" value="Genomic_DNA"/>
</dbReference>
<reference evidence="3" key="1">
    <citation type="journal article" date="2014" name="Proc. Natl. Acad. Sci. U.S.A.">
        <title>Extensive sampling of basidiomycete genomes demonstrates inadequacy of the white-rot/brown-rot paradigm for wood decay fungi.</title>
        <authorList>
            <person name="Riley R."/>
            <person name="Salamov A.A."/>
            <person name="Brown D.W."/>
            <person name="Nagy L.G."/>
            <person name="Floudas D."/>
            <person name="Held B.W."/>
            <person name="Levasseur A."/>
            <person name="Lombard V."/>
            <person name="Morin E."/>
            <person name="Otillar R."/>
            <person name="Lindquist E.A."/>
            <person name="Sun H."/>
            <person name="LaButti K.M."/>
            <person name="Schmutz J."/>
            <person name="Jabbour D."/>
            <person name="Luo H."/>
            <person name="Baker S.E."/>
            <person name="Pisabarro A.G."/>
            <person name="Walton J.D."/>
            <person name="Blanchette R.A."/>
            <person name="Henrissat B."/>
            <person name="Martin F."/>
            <person name="Cullen D."/>
            <person name="Hibbett D.S."/>
            <person name="Grigoriev I.V."/>
        </authorList>
    </citation>
    <scope>NUCLEOTIDE SEQUENCE [LARGE SCALE GENOMIC DNA]</scope>
    <source>
        <strain evidence="3">FD-172 SS1</strain>
    </source>
</reference>
<sequence length="202" mass="21763">MSRSLTHSYFRVCRYRGISVDLRGPIDLISRAKCGYSAISNNRRDNNNDDGQGSNGYNDDRDDRDDDSNDSDATATITTASPLIFISPSPLAFTSRSPLAPLPPIPLWPMTRAPLLPHASTLSLSLVVTHPQKSSGSNSGSSFTSVRSCEQATTASPRGIFFTIADADARTYHGASLRVAFFTAGANSKSLFSTARQNPTSR</sequence>
<name>A0A067M9D1_BOTB1</name>
<dbReference type="InParanoid" id="A0A067M9D1"/>
<proteinExistence type="predicted"/>
<feature type="region of interest" description="Disordered" evidence="1">
    <location>
        <begin position="39"/>
        <end position="74"/>
    </location>
</feature>
<evidence type="ECO:0000313" key="2">
    <source>
        <dbReference type="EMBL" id="KDQ12189.1"/>
    </source>
</evidence>
<dbReference type="HOGENOM" id="CLU_1354405_0_0_1"/>
<accession>A0A067M9D1</accession>
<evidence type="ECO:0000313" key="3">
    <source>
        <dbReference type="Proteomes" id="UP000027195"/>
    </source>
</evidence>
<keyword evidence="3" id="KW-1185">Reference proteome</keyword>
<feature type="compositionally biased region" description="Acidic residues" evidence="1">
    <location>
        <begin position="60"/>
        <end position="70"/>
    </location>
</feature>